<organism evidence="1 2">
    <name type="scientific">Funneliformis caledonium</name>
    <dbReference type="NCBI Taxonomy" id="1117310"/>
    <lineage>
        <taxon>Eukaryota</taxon>
        <taxon>Fungi</taxon>
        <taxon>Fungi incertae sedis</taxon>
        <taxon>Mucoromycota</taxon>
        <taxon>Glomeromycotina</taxon>
        <taxon>Glomeromycetes</taxon>
        <taxon>Glomerales</taxon>
        <taxon>Glomeraceae</taxon>
        <taxon>Funneliformis</taxon>
    </lineage>
</organism>
<dbReference type="Gene3D" id="1.10.510.10">
    <property type="entry name" value="Transferase(Phosphotransferase) domain 1"/>
    <property type="match status" value="1"/>
</dbReference>
<dbReference type="Proteomes" id="UP000789570">
    <property type="component" value="Unassembled WGS sequence"/>
</dbReference>
<comment type="caution">
    <text evidence="1">The sequence shown here is derived from an EMBL/GenBank/DDBJ whole genome shotgun (WGS) entry which is preliminary data.</text>
</comment>
<evidence type="ECO:0000313" key="2">
    <source>
        <dbReference type="Proteomes" id="UP000789570"/>
    </source>
</evidence>
<dbReference type="AlphaFoldDB" id="A0A9N8W5U2"/>
<evidence type="ECO:0000313" key="1">
    <source>
        <dbReference type="EMBL" id="CAG8471984.1"/>
    </source>
</evidence>
<dbReference type="InterPro" id="IPR011009">
    <property type="entry name" value="Kinase-like_dom_sf"/>
</dbReference>
<keyword evidence="2" id="KW-1185">Reference proteome</keyword>
<dbReference type="OrthoDB" id="2444584at2759"/>
<reference evidence="1" key="1">
    <citation type="submission" date="2021-06" db="EMBL/GenBank/DDBJ databases">
        <authorList>
            <person name="Kallberg Y."/>
            <person name="Tangrot J."/>
            <person name="Rosling A."/>
        </authorList>
    </citation>
    <scope>NUCLEOTIDE SEQUENCE</scope>
    <source>
        <strain evidence="1">UK204</strain>
    </source>
</reference>
<sequence length="98" mass="11622">MFEKKNGELLELKLHRTVHFHQNILEFYGITKKDPAIQAGEREEVIDKTPIEYSNLYMDCWKGEPDERPSIQEVASALKSLKQRNFRYKQGLNNNKFH</sequence>
<dbReference type="EMBL" id="CAJVPQ010000333">
    <property type="protein sequence ID" value="CAG8471984.1"/>
    <property type="molecule type" value="Genomic_DNA"/>
</dbReference>
<accession>A0A9N8W5U2</accession>
<dbReference type="SUPFAM" id="SSF56112">
    <property type="entry name" value="Protein kinase-like (PK-like)"/>
    <property type="match status" value="1"/>
</dbReference>
<protein>
    <submittedName>
        <fullName evidence="1">16526_t:CDS:1</fullName>
    </submittedName>
</protein>
<name>A0A9N8W5U2_9GLOM</name>
<gene>
    <name evidence="1" type="ORF">FCALED_LOCUS2269</name>
</gene>
<proteinExistence type="predicted"/>